<dbReference type="InterPro" id="IPR003660">
    <property type="entry name" value="HAMP_dom"/>
</dbReference>
<sequence>MFSGQLRRLRLGARLGAGFTAVTVVLSGASVAAVLGVGDQQASAARERQVRDLVRAADLIKFYDADISGWQVAYAWDARRLSPAEAVAPSSANRAGFLADKAKLADVLASVPTERLTDAERETFTRIDAAWKKYFTADDQAAAAYARGAVDEGDAIVLGPGYEIYFAIVQDTDALIGQLTERLATDQAAAEAAAATLITWVVVALVAAIALAALLAFAVTRSITAPLGRTVGALRRVAEGDLTATPTPEGGDEVAEADRALAEAVDNTRAAVTALSNGATSLTSLAGGLAGTARTLSQNNQDTAAQAGRVSAAAEDISGNVRTVATGSAEMGQSIQEIAHNAAEAARVAAQAVSTAESTTTIVSRLGESSTEIASVVGAITSIAEQTNLLALNATIEAARAGESGKGFAVVANEVKELAQETAKATEDIVGKVAVIQSDTDAAVLAIAEISAIIGQISSFQNTIAAAVEEQTATTAEMARNVSGAATGSGEIAANASGVAQATERTTAQLAEVTSAAQSLDTSARDLRAAVERFRV</sequence>
<dbReference type="SMART" id="SM00283">
    <property type="entry name" value="MA"/>
    <property type="match status" value="1"/>
</dbReference>
<dbReference type="InterPro" id="IPR004089">
    <property type="entry name" value="MCPsignal_dom"/>
</dbReference>
<dbReference type="Proteomes" id="UP000218505">
    <property type="component" value="Chromosome"/>
</dbReference>
<evidence type="ECO:0000256" key="4">
    <source>
        <dbReference type="ARBA" id="ARBA00029447"/>
    </source>
</evidence>
<dbReference type="PROSITE" id="PS50111">
    <property type="entry name" value="CHEMOTAXIS_TRANSDUC_2"/>
    <property type="match status" value="1"/>
</dbReference>
<keyword evidence="6" id="KW-0472">Membrane</keyword>
<dbReference type="CDD" id="cd06225">
    <property type="entry name" value="HAMP"/>
    <property type="match status" value="1"/>
</dbReference>
<dbReference type="GO" id="GO:0016020">
    <property type="term" value="C:membrane"/>
    <property type="evidence" value="ECO:0007669"/>
    <property type="project" value="InterPro"/>
</dbReference>
<keyword evidence="1 6" id="KW-0812">Transmembrane</keyword>
<keyword evidence="3 5" id="KW-0807">Transducer</keyword>
<dbReference type="PROSITE" id="PS50885">
    <property type="entry name" value="HAMP"/>
    <property type="match status" value="1"/>
</dbReference>
<dbReference type="RefSeq" id="WP_096495281.1">
    <property type="nucleotide sequence ID" value="NZ_CP023445.1"/>
</dbReference>
<evidence type="ECO:0000313" key="9">
    <source>
        <dbReference type="EMBL" id="ATE55447.1"/>
    </source>
</evidence>
<keyword evidence="10" id="KW-1185">Reference proteome</keyword>
<dbReference type="SUPFAM" id="SSF58104">
    <property type="entry name" value="Methyl-accepting chemotaxis protein (MCP) signaling domain"/>
    <property type="match status" value="1"/>
</dbReference>
<dbReference type="PANTHER" id="PTHR32089">
    <property type="entry name" value="METHYL-ACCEPTING CHEMOTAXIS PROTEIN MCPB"/>
    <property type="match status" value="1"/>
</dbReference>
<evidence type="ECO:0000256" key="5">
    <source>
        <dbReference type="PROSITE-ProRule" id="PRU00284"/>
    </source>
</evidence>
<dbReference type="SMART" id="SM00304">
    <property type="entry name" value="HAMP"/>
    <property type="match status" value="1"/>
</dbReference>
<name>A0A290Z8V1_9PSEU</name>
<evidence type="ECO:0000256" key="3">
    <source>
        <dbReference type="ARBA" id="ARBA00023224"/>
    </source>
</evidence>
<evidence type="ECO:0000313" key="10">
    <source>
        <dbReference type="Proteomes" id="UP000218505"/>
    </source>
</evidence>
<dbReference type="AlphaFoldDB" id="A0A290Z8V1"/>
<keyword evidence="2 6" id="KW-1133">Transmembrane helix</keyword>
<dbReference type="GO" id="GO:0007165">
    <property type="term" value="P:signal transduction"/>
    <property type="evidence" value="ECO:0007669"/>
    <property type="project" value="UniProtKB-KW"/>
</dbReference>
<gene>
    <name evidence="9" type="ORF">CNX65_20950</name>
</gene>
<dbReference type="KEGG" id="apre:CNX65_20950"/>
<reference evidence="9" key="1">
    <citation type="submission" date="2017-09" db="EMBL/GenBank/DDBJ databases">
        <title>Complete Genome Sequence of ansamitocin-producing Bacterium Actinosynnema pretiosum X47.</title>
        <authorList>
            <person name="Cao G."/>
            <person name="Zong G."/>
            <person name="Zhong C."/>
            <person name="Fu J."/>
        </authorList>
    </citation>
    <scope>NUCLEOTIDE SEQUENCE [LARGE SCALE GENOMIC DNA]</scope>
    <source>
        <strain evidence="9">X47</strain>
    </source>
</reference>
<feature type="domain" description="Methyl-accepting transducer" evidence="7">
    <location>
        <begin position="278"/>
        <end position="521"/>
    </location>
</feature>
<organism evidence="9 10">
    <name type="scientific">Actinosynnema pretiosum</name>
    <dbReference type="NCBI Taxonomy" id="42197"/>
    <lineage>
        <taxon>Bacteria</taxon>
        <taxon>Bacillati</taxon>
        <taxon>Actinomycetota</taxon>
        <taxon>Actinomycetes</taxon>
        <taxon>Pseudonocardiales</taxon>
        <taxon>Pseudonocardiaceae</taxon>
        <taxon>Actinosynnema</taxon>
    </lineage>
</organism>
<dbReference type="Gene3D" id="1.10.287.950">
    <property type="entry name" value="Methyl-accepting chemotaxis protein"/>
    <property type="match status" value="1"/>
</dbReference>
<dbReference type="EMBL" id="CP023445">
    <property type="protein sequence ID" value="ATE55447.1"/>
    <property type="molecule type" value="Genomic_DNA"/>
</dbReference>
<comment type="similarity">
    <text evidence="4">Belongs to the methyl-accepting chemotaxis (MCP) protein family.</text>
</comment>
<evidence type="ECO:0000256" key="6">
    <source>
        <dbReference type="SAM" id="Phobius"/>
    </source>
</evidence>
<dbReference type="Pfam" id="PF00015">
    <property type="entry name" value="MCPsignal"/>
    <property type="match status" value="1"/>
</dbReference>
<evidence type="ECO:0000259" key="7">
    <source>
        <dbReference type="PROSITE" id="PS50111"/>
    </source>
</evidence>
<feature type="domain" description="HAMP" evidence="8">
    <location>
        <begin position="221"/>
        <end position="273"/>
    </location>
</feature>
<dbReference type="Pfam" id="PF00672">
    <property type="entry name" value="HAMP"/>
    <property type="match status" value="1"/>
</dbReference>
<evidence type="ECO:0000259" key="8">
    <source>
        <dbReference type="PROSITE" id="PS50885"/>
    </source>
</evidence>
<protein>
    <submittedName>
        <fullName evidence="9">Chemotaxis protein</fullName>
    </submittedName>
</protein>
<evidence type="ECO:0000256" key="2">
    <source>
        <dbReference type="ARBA" id="ARBA00022989"/>
    </source>
</evidence>
<proteinExistence type="inferred from homology"/>
<accession>A0A290Z8V1</accession>
<evidence type="ECO:0000256" key="1">
    <source>
        <dbReference type="ARBA" id="ARBA00022692"/>
    </source>
</evidence>
<dbReference type="PANTHER" id="PTHR32089:SF112">
    <property type="entry name" value="LYSOZYME-LIKE PROTEIN-RELATED"/>
    <property type="match status" value="1"/>
</dbReference>
<feature type="transmembrane region" description="Helical" evidence="6">
    <location>
        <begin position="197"/>
        <end position="219"/>
    </location>
</feature>